<comment type="caution">
    <text evidence="2">The sequence shown here is derived from an EMBL/GenBank/DDBJ whole genome shotgun (WGS) entry which is preliminary data.</text>
</comment>
<dbReference type="OrthoDB" id="603754at2759"/>
<reference evidence="2 3" key="1">
    <citation type="submission" date="2019-07" db="EMBL/GenBank/DDBJ databases">
        <title>De Novo Assembly of kiwifruit Actinidia rufa.</title>
        <authorList>
            <person name="Sugita-Konishi S."/>
            <person name="Sato K."/>
            <person name="Mori E."/>
            <person name="Abe Y."/>
            <person name="Kisaki G."/>
            <person name="Hamano K."/>
            <person name="Suezawa K."/>
            <person name="Otani M."/>
            <person name="Fukuda T."/>
            <person name="Manabe T."/>
            <person name="Gomi K."/>
            <person name="Tabuchi M."/>
            <person name="Akimitsu K."/>
            <person name="Kataoka I."/>
        </authorList>
    </citation>
    <scope>NUCLEOTIDE SEQUENCE [LARGE SCALE GENOMIC DNA]</scope>
    <source>
        <strain evidence="3">cv. Fuchu</strain>
    </source>
</reference>
<evidence type="ECO:0000313" key="3">
    <source>
        <dbReference type="Proteomes" id="UP000585474"/>
    </source>
</evidence>
<sequence length="516" mass="57970">MERNDDKDFYRNFSKKKLQELCRSYGLSPYMTKPNLVNSLYSYFKATGFTTFRDLEYPLYDLTCKKRGTYSSKNELECNENGFGYIGKSPRIILDNDALSFAREVGVSDAPQIRSRNLNDSACLAENASTSSIKSSKPITSFEFYVSSEEGINLIVDMNASPSDLSKEWGNKVCSCHNKFDNKFGSLRAELHLLGNSNKQIKFPWSTDSDQNVNNGDTQAQSFPYSITREGDSLVVDHPYGGDGFSRSYIDAMEMSMQLEEDKERPHFSTPNYDVRNHVISVAEYGPIDRETVTLESSVINIPQTKLSSNSVNSTQECQKCPDLLEHQNSEVDYKSCEDQSLENTSTNVSPSRVYPGFSSSWSIEMQSPEVVSQRKDASCSPCGNDGSLDAVGAMLNMETTDDDLANSSTCQDNMSACAEERERSKPIYRAETSESLQLTESLEKKSKESEADELQKRKGQHSEGEDLNGCGEHNTRDLRSRKRLLDRTLPRRSTQLVSKVWTSLDCIWSHCVSCG</sequence>
<feature type="compositionally biased region" description="Basic and acidic residues" evidence="1">
    <location>
        <begin position="442"/>
        <end position="465"/>
    </location>
</feature>
<dbReference type="PANTHER" id="PTHR36376:SF1">
    <property type="entry name" value="OS09G0514700 PROTEIN"/>
    <property type="match status" value="1"/>
</dbReference>
<organism evidence="2 3">
    <name type="scientific">Actinidia rufa</name>
    <dbReference type="NCBI Taxonomy" id="165716"/>
    <lineage>
        <taxon>Eukaryota</taxon>
        <taxon>Viridiplantae</taxon>
        <taxon>Streptophyta</taxon>
        <taxon>Embryophyta</taxon>
        <taxon>Tracheophyta</taxon>
        <taxon>Spermatophyta</taxon>
        <taxon>Magnoliopsida</taxon>
        <taxon>eudicotyledons</taxon>
        <taxon>Gunneridae</taxon>
        <taxon>Pentapetalae</taxon>
        <taxon>asterids</taxon>
        <taxon>Ericales</taxon>
        <taxon>Actinidiaceae</taxon>
        <taxon>Actinidia</taxon>
    </lineage>
</organism>
<evidence type="ECO:0000313" key="2">
    <source>
        <dbReference type="EMBL" id="GFY92801.1"/>
    </source>
</evidence>
<evidence type="ECO:0000256" key="1">
    <source>
        <dbReference type="SAM" id="MobiDB-lite"/>
    </source>
</evidence>
<dbReference type="Proteomes" id="UP000585474">
    <property type="component" value="Unassembled WGS sequence"/>
</dbReference>
<evidence type="ECO:0008006" key="4">
    <source>
        <dbReference type="Google" id="ProtNLM"/>
    </source>
</evidence>
<proteinExistence type="predicted"/>
<protein>
    <recommendedName>
        <fullName evidence="4">SAP domain-containing protein</fullName>
    </recommendedName>
</protein>
<accession>A0A7J0F275</accession>
<dbReference type="PANTHER" id="PTHR36376">
    <property type="entry name" value="OS09G0514700 PROTEIN"/>
    <property type="match status" value="1"/>
</dbReference>
<gene>
    <name evidence="2" type="ORF">Acr_08g0011970</name>
</gene>
<keyword evidence="3" id="KW-1185">Reference proteome</keyword>
<dbReference type="EMBL" id="BJWL01000008">
    <property type="protein sequence ID" value="GFY92801.1"/>
    <property type="molecule type" value="Genomic_DNA"/>
</dbReference>
<name>A0A7J0F275_9ERIC</name>
<dbReference type="AlphaFoldDB" id="A0A7J0F275"/>
<feature type="region of interest" description="Disordered" evidence="1">
    <location>
        <begin position="434"/>
        <end position="475"/>
    </location>
</feature>